<keyword evidence="5" id="KW-1185">Reference proteome</keyword>
<dbReference type="PANTHER" id="PTHR10036:SF3">
    <property type="entry name" value="PROTEIN SLEEPLESS-RELATED"/>
    <property type="match status" value="1"/>
</dbReference>
<dbReference type="Pfam" id="PF00087">
    <property type="entry name" value="Toxin_TOLIP"/>
    <property type="match status" value="1"/>
</dbReference>
<dbReference type="InterPro" id="IPR035076">
    <property type="entry name" value="Toxin/TOLIP"/>
</dbReference>
<name>A0A6P8HMU1_ACTTE</name>
<feature type="domain" description="Snake toxin/toxin-like" evidence="4">
    <location>
        <begin position="21"/>
        <end position="89"/>
    </location>
</feature>
<gene>
    <name evidence="6" type="primary">LOC116290982</name>
</gene>
<dbReference type="PANTHER" id="PTHR10036">
    <property type="entry name" value="CD59 GLYCOPROTEIN"/>
    <property type="match status" value="1"/>
</dbReference>
<protein>
    <submittedName>
        <fullName evidence="6">CD59 glycoprotein-like</fullName>
    </submittedName>
</protein>
<evidence type="ECO:0000259" key="4">
    <source>
        <dbReference type="Pfam" id="PF00087"/>
    </source>
</evidence>
<evidence type="ECO:0000313" key="6">
    <source>
        <dbReference type="RefSeq" id="XP_031553962.1"/>
    </source>
</evidence>
<keyword evidence="2" id="KW-1015">Disulfide bond</keyword>
<feature type="chain" id="PRO_5027656608" evidence="3">
    <location>
        <begin position="21"/>
        <end position="143"/>
    </location>
</feature>
<dbReference type="Gene3D" id="2.10.60.10">
    <property type="entry name" value="CD59"/>
    <property type="match status" value="1"/>
</dbReference>
<dbReference type="RefSeq" id="XP_031553962.1">
    <property type="nucleotide sequence ID" value="XM_031698102.1"/>
</dbReference>
<evidence type="ECO:0000256" key="2">
    <source>
        <dbReference type="ARBA" id="ARBA00023157"/>
    </source>
</evidence>
<evidence type="ECO:0000256" key="1">
    <source>
        <dbReference type="ARBA" id="ARBA00022729"/>
    </source>
</evidence>
<dbReference type="AlphaFoldDB" id="A0A6P8HMU1"/>
<accession>A0A6P8HMU1</accession>
<organism evidence="5 6">
    <name type="scientific">Actinia tenebrosa</name>
    <name type="common">Australian red waratah sea anemone</name>
    <dbReference type="NCBI Taxonomy" id="6105"/>
    <lineage>
        <taxon>Eukaryota</taxon>
        <taxon>Metazoa</taxon>
        <taxon>Cnidaria</taxon>
        <taxon>Anthozoa</taxon>
        <taxon>Hexacorallia</taxon>
        <taxon>Actiniaria</taxon>
        <taxon>Actiniidae</taxon>
        <taxon>Actinia</taxon>
    </lineage>
</organism>
<reference evidence="6" key="1">
    <citation type="submission" date="2025-08" db="UniProtKB">
        <authorList>
            <consortium name="RefSeq"/>
        </authorList>
    </citation>
    <scope>IDENTIFICATION</scope>
    <source>
        <tissue evidence="6">Tentacle</tissue>
    </source>
</reference>
<dbReference type="FunCoup" id="A0A6P8HMU1">
    <property type="interactions" value="409"/>
</dbReference>
<evidence type="ECO:0000313" key="5">
    <source>
        <dbReference type="Proteomes" id="UP000515163"/>
    </source>
</evidence>
<dbReference type="InParanoid" id="A0A6P8HMU1"/>
<proteinExistence type="predicted"/>
<dbReference type="GeneID" id="116290982"/>
<dbReference type="GO" id="GO:0098552">
    <property type="term" value="C:side of membrane"/>
    <property type="evidence" value="ECO:0007669"/>
    <property type="project" value="UniProtKB-KW"/>
</dbReference>
<dbReference type="InterPro" id="IPR045860">
    <property type="entry name" value="Snake_toxin-like_sf"/>
</dbReference>
<sequence length="143" mass="15598">MQYVFLTLVFLVAVIPSGFSLQCYHCDKEQNCTVTNCSGQHDTCFYTFSKYGASIKRGCEKNTTCNGTANTCEENNLCVMKCCQTDLCNEDGPTMAPPTKAAPKPTRQPAVINSPTTPNTAFQPITSKTLFAVTMVTILMSVL</sequence>
<keyword evidence="1 3" id="KW-0732">Signal</keyword>
<dbReference type="OrthoDB" id="10281567at2759"/>
<feature type="signal peptide" evidence="3">
    <location>
        <begin position="1"/>
        <end position="20"/>
    </location>
</feature>
<dbReference type="SUPFAM" id="SSF57302">
    <property type="entry name" value="Snake toxin-like"/>
    <property type="match status" value="1"/>
</dbReference>
<evidence type="ECO:0000256" key="3">
    <source>
        <dbReference type="SAM" id="SignalP"/>
    </source>
</evidence>
<dbReference type="KEGG" id="aten:116290982"/>
<dbReference type="Proteomes" id="UP000515163">
    <property type="component" value="Unplaced"/>
</dbReference>